<evidence type="ECO:0000313" key="2">
    <source>
        <dbReference type="Proteomes" id="UP000050398"/>
    </source>
</evidence>
<evidence type="ECO:0000313" key="1">
    <source>
        <dbReference type="EMBL" id="KPL59604.1"/>
    </source>
</evidence>
<gene>
    <name evidence="1" type="ORF">AM506_09015</name>
</gene>
<dbReference type="AlphaFoldDB" id="A0A0P6WQ26"/>
<name>A0A0P6WQ26_9BACI</name>
<sequence>MNSTIMLPGFEEVNIMKMEEVDERLCLHIELPLISHKCPECA</sequence>
<proteinExistence type="predicted"/>
<protein>
    <submittedName>
        <fullName evidence="1">Transposase</fullName>
    </submittedName>
</protein>
<dbReference type="Proteomes" id="UP000050398">
    <property type="component" value="Unassembled WGS sequence"/>
</dbReference>
<comment type="caution">
    <text evidence="1">The sequence shown here is derived from an EMBL/GenBank/DDBJ whole genome shotgun (WGS) entry which is preliminary data.</text>
</comment>
<accession>A0A0P6WQ26</accession>
<reference evidence="1 2" key="1">
    <citation type="submission" date="2015-08" db="EMBL/GenBank/DDBJ databases">
        <title>Draft Genome Sequence of Bacillus vietnamensis UCD-SED5.</title>
        <authorList>
            <person name="Lee R.D."/>
            <person name="Jospin G."/>
            <person name="Lang J.M."/>
            <person name="Coil D.A."/>
            <person name="Eisen J.A."/>
        </authorList>
    </citation>
    <scope>NUCLEOTIDE SEQUENCE [LARGE SCALE GENOMIC DNA]</scope>
    <source>
        <strain evidence="1 2">UCD-SED5</strain>
    </source>
</reference>
<organism evidence="1 2">
    <name type="scientific">Rossellomorea vietnamensis</name>
    <dbReference type="NCBI Taxonomy" id="218284"/>
    <lineage>
        <taxon>Bacteria</taxon>
        <taxon>Bacillati</taxon>
        <taxon>Bacillota</taxon>
        <taxon>Bacilli</taxon>
        <taxon>Bacillales</taxon>
        <taxon>Bacillaceae</taxon>
        <taxon>Rossellomorea</taxon>
    </lineage>
</organism>
<dbReference type="EMBL" id="LIXZ01000006">
    <property type="protein sequence ID" value="KPL59604.1"/>
    <property type="molecule type" value="Genomic_DNA"/>
</dbReference>
<feature type="non-terminal residue" evidence="1">
    <location>
        <position position="42"/>
    </location>
</feature>